<evidence type="ECO:0000256" key="2">
    <source>
        <dbReference type="ARBA" id="ARBA00004305"/>
    </source>
</evidence>
<comment type="similarity">
    <text evidence="4">Belongs to the MIEAP family.</text>
</comment>
<keyword evidence="7" id="KW-1000">Mitochondrion outer membrane</keyword>
<reference evidence="16" key="2">
    <citation type="journal article" date="2021" name="Genome Biol. Evol.">
        <title>Developing a high-quality reference genome for a parasitic bivalve with doubly uniparental inheritance (Bivalvia: Unionida).</title>
        <authorList>
            <person name="Smith C.H."/>
        </authorList>
    </citation>
    <scope>NUCLEOTIDE SEQUENCE</scope>
    <source>
        <strain evidence="16">CHS0354</strain>
        <tissue evidence="16">Mantle</tissue>
    </source>
</reference>
<keyword evidence="10" id="KW-0496">Mitochondrion</keyword>
<accession>A0AAE0S2X5</accession>
<dbReference type="PANTHER" id="PTHR21771">
    <property type="entry name" value="MITOCHONDRIA-EATING PROTEIN-RELATED"/>
    <property type="match status" value="1"/>
</dbReference>
<dbReference type="AlphaFoldDB" id="A0AAE0S2X5"/>
<evidence type="ECO:0000256" key="12">
    <source>
        <dbReference type="ARBA" id="ARBA00032687"/>
    </source>
</evidence>
<dbReference type="InterPro" id="IPR026169">
    <property type="entry name" value="MIEAP"/>
</dbReference>
<evidence type="ECO:0000256" key="5">
    <source>
        <dbReference type="ARBA" id="ARBA00019863"/>
    </source>
</evidence>
<organism evidence="16 17">
    <name type="scientific">Potamilus streckersoni</name>
    <dbReference type="NCBI Taxonomy" id="2493646"/>
    <lineage>
        <taxon>Eukaryota</taxon>
        <taxon>Metazoa</taxon>
        <taxon>Spiralia</taxon>
        <taxon>Lophotrochozoa</taxon>
        <taxon>Mollusca</taxon>
        <taxon>Bivalvia</taxon>
        <taxon>Autobranchia</taxon>
        <taxon>Heteroconchia</taxon>
        <taxon>Palaeoheterodonta</taxon>
        <taxon>Unionida</taxon>
        <taxon>Unionoidea</taxon>
        <taxon>Unionidae</taxon>
        <taxon>Ambleminae</taxon>
        <taxon>Lampsilini</taxon>
        <taxon>Potamilus</taxon>
    </lineage>
</organism>
<evidence type="ECO:0000259" key="15">
    <source>
        <dbReference type="Pfam" id="PF16026"/>
    </source>
</evidence>
<dbReference type="GO" id="GO:0035695">
    <property type="term" value="P:mitophagy by internal vacuole formation"/>
    <property type="evidence" value="ECO:0007669"/>
    <property type="project" value="TreeGrafter"/>
</dbReference>
<comment type="caution">
    <text evidence="16">The sequence shown here is derived from an EMBL/GenBank/DDBJ whole genome shotgun (WGS) entry which is preliminary data.</text>
</comment>
<feature type="region of interest" description="Disordered" evidence="14">
    <location>
        <begin position="49"/>
        <end position="70"/>
    </location>
</feature>
<feature type="coiled-coil region" evidence="13">
    <location>
        <begin position="76"/>
        <end position="198"/>
    </location>
</feature>
<dbReference type="GO" id="GO:0035694">
    <property type="term" value="P:mitochondrial protein catabolic process"/>
    <property type="evidence" value="ECO:0007669"/>
    <property type="project" value="InterPro"/>
</dbReference>
<comment type="subcellular location">
    <subcellularLocation>
        <location evidence="3">Cytoplasm</location>
    </subcellularLocation>
    <subcellularLocation>
        <location evidence="2">Mitochondrion matrix</location>
    </subcellularLocation>
    <subcellularLocation>
        <location evidence="1">Mitochondrion outer membrane</location>
    </subcellularLocation>
</comment>
<dbReference type="PANTHER" id="PTHR21771:SF1">
    <property type="entry name" value="MITOCHONDRIA-EATING PROTEIN"/>
    <property type="match status" value="1"/>
</dbReference>
<keyword evidence="11" id="KW-0472">Membrane</keyword>
<evidence type="ECO:0000313" key="17">
    <source>
        <dbReference type="Proteomes" id="UP001195483"/>
    </source>
</evidence>
<keyword evidence="8 13" id="KW-0175">Coiled coil</keyword>
<dbReference type="Proteomes" id="UP001195483">
    <property type="component" value="Unassembled WGS sequence"/>
</dbReference>
<reference evidence="16" key="1">
    <citation type="journal article" date="2021" name="Genome Biol. Evol.">
        <title>A High-Quality Reference Genome for a Parasitic Bivalve with Doubly Uniparental Inheritance (Bivalvia: Unionida).</title>
        <authorList>
            <person name="Smith C.H."/>
        </authorList>
    </citation>
    <scope>NUCLEOTIDE SEQUENCE</scope>
    <source>
        <strain evidence="16">CHS0354</strain>
    </source>
</reference>
<dbReference type="EMBL" id="JAEAOA010000129">
    <property type="protein sequence ID" value="KAK3584376.1"/>
    <property type="molecule type" value="Genomic_DNA"/>
</dbReference>
<feature type="domain" description="Mitochondria-eating protein C-terminal" evidence="15">
    <location>
        <begin position="217"/>
        <end position="420"/>
    </location>
</feature>
<evidence type="ECO:0000256" key="8">
    <source>
        <dbReference type="ARBA" id="ARBA00023054"/>
    </source>
</evidence>
<evidence type="ECO:0000256" key="13">
    <source>
        <dbReference type="SAM" id="Coils"/>
    </source>
</evidence>
<evidence type="ECO:0000256" key="11">
    <source>
        <dbReference type="ARBA" id="ARBA00023136"/>
    </source>
</evidence>
<evidence type="ECO:0000256" key="4">
    <source>
        <dbReference type="ARBA" id="ARBA00008233"/>
    </source>
</evidence>
<evidence type="ECO:0000256" key="6">
    <source>
        <dbReference type="ARBA" id="ARBA00022490"/>
    </source>
</evidence>
<reference evidence="16" key="3">
    <citation type="submission" date="2023-05" db="EMBL/GenBank/DDBJ databases">
        <authorList>
            <person name="Smith C.H."/>
        </authorList>
    </citation>
    <scope>NUCLEOTIDE SEQUENCE</scope>
    <source>
        <strain evidence="16">CHS0354</strain>
        <tissue evidence="16">Mantle</tissue>
    </source>
</reference>
<dbReference type="Pfam" id="PF16026">
    <property type="entry name" value="MIEAP"/>
    <property type="match status" value="1"/>
</dbReference>
<sequence length="423" mass="48332">MSSDPKDLVSDARNFCDSLTNVFLMKKRDPQTRHLLEKAKQLVETMLEEISKQGPSSGSSRPGRGGGGMGQLWVKLDELKRENDELRRGLYKSSEDKATAFNKSQGPGEVIISELHKTRSEKENLQAQVEKLQTTVKELEYVNASMQDEYKRAKIATEASQKTIDKIRKENKSLEALIKNLKAENEKLVERLDQSMKSQVVLMGNRDMEILTDRCRPSVIALLYNDLESQEWVDAKESLEDSGFDDEETVTKFLCLAVLQSYKCSSKLLERLEAVVSELLRRPTLVLSSELSTNPGEKRNLPDEMSSCIKEQLRKYYEKVDPTKLTMIISDELSSGQSNPLEFLENEAVKKFIHACAKITWQMVIQQPPMYLNSENTTFDDRVHKLWWSCDHATSNRINYYIWPTLYDYQNGNVLVKGSVHAG</sequence>
<evidence type="ECO:0000256" key="9">
    <source>
        <dbReference type="ARBA" id="ARBA00023121"/>
    </source>
</evidence>
<evidence type="ECO:0000313" key="16">
    <source>
        <dbReference type="EMBL" id="KAK3584376.1"/>
    </source>
</evidence>
<dbReference type="GO" id="GO:0005741">
    <property type="term" value="C:mitochondrial outer membrane"/>
    <property type="evidence" value="ECO:0007669"/>
    <property type="project" value="UniProtKB-SubCell"/>
</dbReference>
<proteinExistence type="inferred from homology"/>
<gene>
    <name evidence="16" type="ORF">CHS0354_001303</name>
</gene>
<evidence type="ECO:0000256" key="3">
    <source>
        <dbReference type="ARBA" id="ARBA00004496"/>
    </source>
</evidence>
<evidence type="ECO:0000256" key="1">
    <source>
        <dbReference type="ARBA" id="ARBA00004294"/>
    </source>
</evidence>
<keyword evidence="17" id="KW-1185">Reference proteome</keyword>
<keyword evidence="6" id="KW-0963">Cytoplasm</keyword>
<name>A0AAE0S2X5_9BIVA</name>
<evidence type="ECO:0000256" key="7">
    <source>
        <dbReference type="ARBA" id="ARBA00022787"/>
    </source>
</evidence>
<protein>
    <recommendedName>
        <fullName evidence="5">Mitochondria-eating protein</fullName>
    </recommendedName>
    <alternativeName>
        <fullName evidence="12">Spermatogenesis-associated protein 18</fullName>
    </alternativeName>
</protein>
<dbReference type="InterPro" id="IPR031981">
    <property type="entry name" value="MIEAP_C"/>
</dbReference>
<dbReference type="GO" id="GO:0005759">
    <property type="term" value="C:mitochondrial matrix"/>
    <property type="evidence" value="ECO:0007669"/>
    <property type="project" value="UniProtKB-SubCell"/>
</dbReference>
<evidence type="ECO:0000256" key="10">
    <source>
        <dbReference type="ARBA" id="ARBA00023128"/>
    </source>
</evidence>
<dbReference type="GO" id="GO:0008289">
    <property type="term" value="F:lipid binding"/>
    <property type="evidence" value="ECO:0007669"/>
    <property type="project" value="UniProtKB-KW"/>
</dbReference>
<evidence type="ECO:0000256" key="14">
    <source>
        <dbReference type="SAM" id="MobiDB-lite"/>
    </source>
</evidence>
<keyword evidence="9" id="KW-0446">Lipid-binding</keyword>